<organism evidence="1 2">
    <name type="scientific">Helianthus annuus</name>
    <name type="common">Common sunflower</name>
    <dbReference type="NCBI Taxonomy" id="4232"/>
    <lineage>
        <taxon>Eukaryota</taxon>
        <taxon>Viridiplantae</taxon>
        <taxon>Streptophyta</taxon>
        <taxon>Embryophyta</taxon>
        <taxon>Tracheophyta</taxon>
        <taxon>Spermatophyta</taxon>
        <taxon>Magnoliopsida</taxon>
        <taxon>eudicotyledons</taxon>
        <taxon>Gunneridae</taxon>
        <taxon>Pentapetalae</taxon>
        <taxon>asterids</taxon>
        <taxon>campanulids</taxon>
        <taxon>Asterales</taxon>
        <taxon>Asteraceae</taxon>
        <taxon>Asteroideae</taxon>
        <taxon>Heliantheae alliance</taxon>
        <taxon>Heliantheae</taxon>
        <taxon>Helianthus</taxon>
    </lineage>
</organism>
<dbReference type="EMBL" id="CM007894">
    <property type="protein sequence ID" value="OTG24017.1"/>
    <property type="molecule type" value="Genomic_DNA"/>
</dbReference>
<dbReference type="InParanoid" id="A0A251UKV7"/>
<protein>
    <submittedName>
        <fullName evidence="1">Uncharacterized protein</fullName>
    </submittedName>
</protein>
<dbReference type="Proteomes" id="UP000215914">
    <property type="component" value="Chromosome 5"/>
</dbReference>
<reference evidence="2" key="1">
    <citation type="journal article" date="2017" name="Nature">
        <title>The sunflower genome provides insights into oil metabolism, flowering and Asterid evolution.</title>
        <authorList>
            <person name="Badouin H."/>
            <person name="Gouzy J."/>
            <person name="Grassa C.J."/>
            <person name="Murat F."/>
            <person name="Staton S.E."/>
            <person name="Cottret L."/>
            <person name="Lelandais-Briere C."/>
            <person name="Owens G.L."/>
            <person name="Carrere S."/>
            <person name="Mayjonade B."/>
            <person name="Legrand L."/>
            <person name="Gill N."/>
            <person name="Kane N.C."/>
            <person name="Bowers J.E."/>
            <person name="Hubner S."/>
            <person name="Bellec A."/>
            <person name="Berard A."/>
            <person name="Berges H."/>
            <person name="Blanchet N."/>
            <person name="Boniface M.C."/>
            <person name="Brunel D."/>
            <person name="Catrice O."/>
            <person name="Chaidir N."/>
            <person name="Claudel C."/>
            <person name="Donnadieu C."/>
            <person name="Faraut T."/>
            <person name="Fievet G."/>
            <person name="Helmstetter N."/>
            <person name="King M."/>
            <person name="Knapp S.J."/>
            <person name="Lai Z."/>
            <person name="Le Paslier M.C."/>
            <person name="Lippi Y."/>
            <person name="Lorenzon L."/>
            <person name="Mandel J.R."/>
            <person name="Marage G."/>
            <person name="Marchand G."/>
            <person name="Marquand E."/>
            <person name="Bret-Mestries E."/>
            <person name="Morien E."/>
            <person name="Nambeesan S."/>
            <person name="Nguyen T."/>
            <person name="Pegot-Espagnet P."/>
            <person name="Pouilly N."/>
            <person name="Raftis F."/>
            <person name="Sallet E."/>
            <person name="Schiex T."/>
            <person name="Thomas J."/>
            <person name="Vandecasteele C."/>
            <person name="Vares D."/>
            <person name="Vear F."/>
            <person name="Vautrin S."/>
            <person name="Crespi M."/>
            <person name="Mangin B."/>
            <person name="Burke J.M."/>
            <person name="Salse J."/>
            <person name="Munos S."/>
            <person name="Vincourt P."/>
            <person name="Rieseberg L.H."/>
            <person name="Langlade N.B."/>
        </authorList>
    </citation>
    <scope>NUCLEOTIDE SEQUENCE [LARGE SCALE GENOMIC DNA]</scope>
    <source>
        <strain evidence="2">cv. SF193</strain>
    </source>
</reference>
<sequence length="93" mass="10402">MIWLGLVDQLGTSTVTVKYRANQGEFTTFEHASQWLGTVSGYPMGGISLWVVRYVGTGTCWLEGVSGHGCIDGFIYQTFIYYGCLESIYIMLR</sequence>
<accession>A0A251UKV7</accession>
<evidence type="ECO:0000313" key="2">
    <source>
        <dbReference type="Proteomes" id="UP000215914"/>
    </source>
</evidence>
<proteinExistence type="predicted"/>
<keyword evidence="2" id="KW-1185">Reference proteome</keyword>
<gene>
    <name evidence="1" type="ORF">HannXRQ_Chr05g0132001</name>
</gene>
<name>A0A251UKV7_HELAN</name>
<dbReference type="AlphaFoldDB" id="A0A251UKV7"/>
<evidence type="ECO:0000313" key="1">
    <source>
        <dbReference type="EMBL" id="OTG24017.1"/>
    </source>
</evidence>